<reference evidence="11" key="1">
    <citation type="submission" date="2020-02" db="EMBL/GenBank/DDBJ databases">
        <authorList>
            <person name="Meier V. D."/>
        </authorList>
    </citation>
    <scope>NUCLEOTIDE SEQUENCE</scope>
    <source>
        <strain evidence="11">AVDCRST_MAG72</strain>
    </source>
</reference>
<evidence type="ECO:0000256" key="1">
    <source>
        <dbReference type="ARBA" id="ARBA00002494"/>
    </source>
</evidence>
<evidence type="ECO:0000256" key="6">
    <source>
        <dbReference type="ARBA" id="ARBA00023014"/>
    </source>
</evidence>
<sequence>MGYEQTGECSRRVLLRGAAVGGVALPLLTACGSDEPAAPPATGEALAKTADVPVGGGAVLQDQKIVVTQPAEGDFKAFTAVCTHQGCVVANVSKGTINCECHGSMFDAQTGEVTGGPAQSPLEEIKVEVDGDQIVTA</sequence>
<evidence type="ECO:0000256" key="9">
    <source>
        <dbReference type="ARBA" id="ARBA00034078"/>
    </source>
</evidence>
<evidence type="ECO:0000256" key="3">
    <source>
        <dbReference type="ARBA" id="ARBA00022714"/>
    </source>
</evidence>
<dbReference type="InterPro" id="IPR005805">
    <property type="entry name" value="Rieske_Fe-S_prot_C"/>
</dbReference>
<keyword evidence="5" id="KW-0408">Iron</keyword>
<dbReference type="PRINTS" id="PR00162">
    <property type="entry name" value="RIESKE"/>
</dbReference>
<dbReference type="FunFam" id="2.102.10.10:FF:000016">
    <property type="entry name" value="Nitrite reductase/ring-hydroxylating ferredoxin subunit"/>
    <property type="match status" value="1"/>
</dbReference>
<accession>A0A6J4LDS9</accession>
<evidence type="ECO:0000256" key="5">
    <source>
        <dbReference type="ARBA" id="ARBA00023004"/>
    </source>
</evidence>
<keyword evidence="6" id="KW-0411">Iron-sulfur</keyword>
<dbReference type="InterPro" id="IPR017941">
    <property type="entry name" value="Rieske_2Fe-2S"/>
</dbReference>
<dbReference type="AlphaFoldDB" id="A0A6J4LDS9"/>
<dbReference type="SUPFAM" id="SSF50022">
    <property type="entry name" value="ISP domain"/>
    <property type="match status" value="1"/>
</dbReference>
<comment type="function">
    <text evidence="1">Iron-sulfur subunit of the cytochrome bc1 complex, an essential component of the respiratory electron transport chain required for ATP synthesis. The bc1 complex catalyzes the oxidation of menaquinol and the reduction of cytochrome c in the respiratory chain. The bc1 complex operates through a Q-cycle mechanism that couples electron transfer to generation of the proton gradient that drives ATP synthesis.</text>
</comment>
<organism evidence="11">
    <name type="scientific">uncultured Nocardioidaceae bacterium</name>
    <dbReference type="NCBI Taxonomy" id="253824"/>
    <lineage>
        <taxon>Bacteria</taxon>
        <taxon>Bacillati</taxon>
        <taxon>Actinomycetota</taxon>
        <taxon>Actinomycetes</taxon>
        <taxon>Propionibacteriales</taxon>
        <taxon>Nocardioidaceae</taxon>
        <taxon>environmental samples</taxon>
    </lineage>
</organism>
<dbReference type="CDD" id="cd03467">
    <property type="entry name" value="Rieske"/>
    <property type="match status" value="1"/>
</dbReference>
<evidence type="ECO:0000256" key="7">
    <source>
        <dbReference type="ARBA" id="ARBA00023157"/>
    </source>
</evidence>
<keyword evidence="7" id="KW-1015">Disulfide bond</keyword>
<dbReference type="PANTHER" id="PTHR10134">
    <property type="entry name" value="CYTOCHROME B-C1 COMPLEX SUBUNIT RIESKE, MITOCHONDRIAL"/>
    <property type="match status" value="1"/>
</dbReference>
<evidence type="ECO:0000256" key="2">
    <source>
        <dbReference type="ARBA" id="ARBA00015816"/>
    </source>
</evidence>
<dbReference type="EMBL" id="CADCUJ010000008">
    <property type="protein sequence ID" value="CAA9329495.1"/>
    <property type="molecule type" value="Genomic_DNA"/>
</dbReference>
<name>A0A6J4LDS9_9ACTN</name>
<dbReference type="InterPro" id="IPR006311">
    <property type="entry name" value="TAT_signal"/>
</dbReference>
<dbReference type="InterPro" id="IPR036922">
    <property type="entry name" value="Rieske_2Fe-2S_sf"/>
</dbReference>
<dbReference type="GO" id="GO:0051537">
    <property type="term" value="F:2 iron, 2 sulfur cluster binding"/>
    <property type="evidence" value="ECO:0007669"/>
    <property type="project" value="UniProtKB-KW"/>
</dbReference>
<feature type="domain" description="Rieske" evidence="10">
    <location>
        <begin position="44"/>
        <end position="136"/>
    </location>
</feature>
<keyword evidence="3" id="KW-0001">2Fe-2S</keyword>
<keyword evidence="4" id="KW-0479">Metal-binding</keyword>
<dbReference type="Gene3D" id="2.102.10.10">
    <property type="entry name" value="Rieske [2Fe-2S] iron-sulphur domain"/>
    <property type="match status" value="1"/>
</dbReference>
<evidence type="ECO:0000313" key="11">
    <source>
        <dbReference type="EMBL" id="CAA9329495.1"/>
    </source>
</evidence>
<protein>
    <recommendedName>
        <fullName evidence="2">Cytochrome bc1 complex Rieske iron-sulfur subunit</fullName>
    </recommendedName>
    <alternativeName>
        <fullName evidence="8">Cytochrome bc1 reductase complex subunit QcrA</fullName>
    </alternativeName>
</protein>
<evidence type="ECO:0000256" key="4">
    <source>
        <dbReference type="ARBA" id="ARBA00022723"/>
    </source>
</evidence>
<dbReference type="GO" id="GO:0016705">
    <property type="term" value="F:oxidoreductase activity, acting on paired donors, with incorporation or reduction of molecular oxygen"/>
    <property type="evidence" value="ECO:0007669"/>
    <property type="project" value="UniProtKB-ARBA"/>
</dbReference>
<dbReference type="GO" id="GO:0046872">
    <property type="term" value="F:metal ion binding"/>
    <property type="evidence" value="ECO:0007669"/>
    <property type="project" value="UniProtKB-KW"/>
</dbReference>
<dbReference type="InterPro" id="IPR014349">
    <property type="entry name" value="Rieske_Fe-S_prot"/>
</dbReference>
<dbReference type="PROSITE" id="PS51318">
    <property type="entry name" value="TAT"/>
    <property type="match status" value="1"/>
</dbReference>
<dbReference type="Pfam" id="PF00355">
    <property type="entry name" value="Rieske"/>
    <property type="match status" value="1"/>
</dbReference>
<evidence type="ECO:0000256" key="8">
    <source>
        <dbReference type="ARBA" id="ARBA00029586"/>
    </source>
</evidence>
<dbReference type="PROSITE" id="PS51296">
    <property type="entry name" value="RIESKE"/>
    <property type="match status" value="1"/>
</dbReference>
<evidence type="ECO:0000259" key="10">
    <source>
        <dbReference type="PROSITE" id="PS51296"/>
    </source>
</evidence>
<proteinExistence type="predicted"/>
<dbReference type="GO" id="GO:0004497">
    <property type="term" value="F:monooxygenase activity"/>
    <property type="evidence" value="ECO:0007669"/>
    <property type="project" value="UniProtKB-ARBA"/>
</dbReference>
<dbReference type="GO" id="GO:0016020">
    <property type="term" value="C:membrane"/>
    <property type="evidence" value="ECO:0007669"/>
    <property type="project" value="InterPro"/>
</dbReference>
<comment type="cofactor">
    <cofactor evidence="9">
        <name>[2Fe-2S] cluster</name>
        <dbReference type="ChEBI" id="CHEBI:190135"/>
    </cofactor>
</comment>
<gene>
    <name evidence="11" type="ORF">AVDCRST_MAG72-176</name>
</gene>